<evidence type="ECO:0000256" key="1">
    <source>
        <dbReference type="ARBA" id="ARBA00001933"/>
    </source>
</evidence>
<dbReference type="GO" id="GO:0004400">
    <property type="term" value="F:histidinol-phosphate transaminase activity"/>
    <property type="evidence" value="ECO:0007669"/>
    <property type="project" value="UniProtKB-UniRule"/>
</dbReference>
<dbReference type="Proteomes" id="UP000070299">
    <property type="component" value="Unassembled WGS sequence"/>
</dbReference>
<evidence type="ECO:0000256" key="5">
    <source>
        <dbReference type="ARBA" id="ARBA00022576"/>
    </source>
</evidence>
<evidence type="ECO:0000259" key="12">
    <source>
        <dbReference type="Pfam" id="PF00155"/>
    </source>
</evidence>
<dbReference type="InterPro" id="IPR004839">
    <property type="entry name" value="Aminotransferase_I/II_large"/>
</dbReference>
<evidence type="ECO:0000256" key="8">
    <source>
        <dbReference type="ARBA" id="ARBA00022898"/>
    </source>
</evidence>
<dbReference type="HAMAP" id="MF_01023">
    <property type="entry name" value="HisC_aminotrans_2"/>
    <property type="match status" value="1"/>
</dbReference>
<comment type="cofactor">
    <cofactor evidence="1 11">
        <name>pyridoxal 5'-phosphate</name>
        <dbReference type="ChEBI" id="CHEBI:597326"/>
    </cofactor>
</comment>
<evidence type="ECO:0000256" key="11">
    <source>
        <dbReference type="HAMAP-Rule" id="MF_01023"/>
    </source>
</evidence>
<dbReference type="Gene3D" id="3.40.640.10">
    <property type="entry name" value="Type I PLP-dependent aspartate aminotransferase-like (Major domain)"/>
    <property type="match status" value="1"/>
</dbReference>
<organism evidence="13 14">
    <name type="scientific">Paraglaciecola hydrolytica</name>
    <dbReference type="NCBI Taxonomy" id="1799789"/>
    <lineage>
        <taxon>Bacteria</taxon>
        <taxon>Pseudomonadati</taxon>
        <taxon>Pseudomonadota</taxon>
        <taxon>Gammaproteobacteria</taxon>
        <taxon>Alteromonadales</taxon>
        <taxon>Alteromonadaceae</taxon>
        <taxon>Paraglaciecola</taxon>
    </lineage>
</organism>
<dbReference type="InterPro" id="IPR005861">
    <property type="entry name" value="HisP_aminotrans"/>
</dbReference>
<comment type="catalytic activity">
    <reaction evidence="10 11">
        <text>L-histidinol phosphate + 2-oxoglutarate = 3-(imidazol-4-yl)-2-oxopropyl phosphate + L-glutamate</text>
        <dbReference type="Rhea" id="RHEA:23744"/>
        <dbReference type="ChEBI" id="CHEBI:16810"/>
        <dbReference type="ChEBI" id="CHEBI:29985"/>
        <dbReference type="ChEBI" id="CHEBI:57766"/>
        <dbReference type="ChEBI" id="CHEBI:57980"/>
        <dbReference type="EC" id="2.6.1.9"/>
    </reaction>
</comment>
<keyword evidence="6 11" id="KW-0028">Amino-acid biosynthesis</keyword>
<comment type="subunit">
    <text evidence="4 11">Homodimer.</text>
</comment>
<comment type="pathway">
    <text evidence="2 11">Amino-acid biosynthesis; L-histidine biosynthesis; L-histidine from 5-phospho-alpha-D-ribose 1-diphosphate: step 7/9.</text>
</comment>
<evidence type="ECO:0000256" key="6">
    <source>
        <dbReference type="ARBA" id="ARBA00022605"/>
    </source>
</evidence>
<dbReference type="UniPathway" id="UPA00031">
    <property type="reaction ID" value="UER00012"/>
</dbReference>
<evidence type="ECO:0000256" key="3">
    <source>
        <dbReference type="ARBA" id="ARBA00007970"/>
    </source>
</evidence>
<keyword evidence="8 11" id="KW-0663">Pyridoxal phosphate</keyword>
<gene>
    <name evidence="11" type="primary">hisC</name>
    <name evidence="13" type="ORF">AX660_22085</name>
</gene>
<name>A0A148KMC1_9ALTE</name>
<dbReference type="InterPro" id="IPR015421">
    <property type="entry name" value="PyrdxlP-dep_Trfase_major"/>
</dbReference>
<feature type="domain" description="Aminotransferase class I/classII large" evidence="12">
    <location>
        <begin position="35"/>
        <end position="360"/>
    </location>
</feature>
<comment type="caution">
    <text evidence="13">The sequence shown here is derived from an EMBL/GenBank/DDBJ whole genome shotgun (WGS) entry which is preliminary data.</text>
</comment>
<keyword evidence="9 11" id="KW-0368">Histidine biosynthesis</keyword>
<dbReference type="RefSeq" id="WP_068380835.1">
    <property type="nucleotide sequence ID" value="NZ_LSNE01000011.1"/>
</dbReference>
<keyword evidence="5 11" id="KW-0032">Aminotransferase</keyword>
<evidence type="ECO:0000313" key="14">
    <source>
        <dbReference type="Proteomes" id="UP000070299"/>
    </source>
</evidence>
<dbReference type="Gene3D" id="3.90.1150.10">
    <property type="entry name" value="Aspartate Aminotransferase, domain 1"/>
    <property type="match status" value="1"/>
</dbReference>
<sequence>MTANVQTLVDKLVCENLKALVPYESARRLFAASDNNQDAQVPVWLNANESPFANEYSIDSDLLNRYPDCQPSAVIKPYASYAGVNNKQLLVSRGADEGIELLIRAFCTPGKDSILICPPTYGMYAISAETCNVGVDVALLKPDFSLDIEAIKTFKDKVNIVFICSPNNPTGTSVAPQQIEQVLNHFADSALVVVDEAYIEFDATCTFATKLAEYPNLVILRTLSKAFALAGIRCGFTLANEAIIHTLLKVIAPYPMPQPVAQIAEQALSAKGLALMTLQVETISDEKAKLKQALSNFPGIELVGDDKANFILFRSAQKQALMDFLVSHKMFIRDQSKQRNLANCLRITVGNVEQNQHLLSLIKQFFASQSNTGSPA</sequence>
<dbReference type="PROSITE" id="PS00599">
    <property type="entry name" value="AA_TRANSFER_CLASS_2"/>
    <property type="match status" value="1"/>
</dbReference>
<evidence type="ECO:0000256" key="9">
    <source>
        <dbReference type="ARBA" id="ARBA00023102"/>
    </source>
</evidence>
<dbReference type="OrthoDB" id="9813612at2"/>
<dbReference type="InterPro" id="IPR015422">
    <property type="entry name" value="PyrdxlP-dep_Trfase_small"/>
</dbReference>
<comment type="similarity">
    <text evidence="3 11">Belongs to the class-II pyridoxal-phosphate-dependent aminotransferase family. Histidinol-phosphate aminotransferase subfamily.</text>
</comment>
<evidence type="ECO:0000256" key="2">
    <source>
        <dbReference type="ARBA" id="ARBA00005011"/>
    </source>
</evidence>
<feature type="modified residue" description="N6-(pyridoxal phosphate)lysine" evidence="11">
    <location>
        <position position="225"/>
    </location>
</feature>
<dbReference type="GO" id="GO:0030170">
    <property type="term" value="F:pyridoxal phosphate binding"/>
    <property type="evidence" value="ECO:0007669"/>
    <property type="project" value="InterPro"/>
</dbReference>
<dbReference type="EC" id="2.6.1.9" evidence="11"/>
<dbReference type="EMBL" id="LSNE01000011">
    <property type="protein sequence ID" value="KXI27409.1"/>
    <property type="molecule type" value="Genomic_DNA"/>
</dbReference>
<keyword evidence="7 11" id="KW-0808">Transferase</keyword>
<dbReference type="CDD" id="cd00609">
    <property type="entry name" value="AAT_like"/>
    <property type="match status" value="1"/>
</dbReference>
<dbReference type="GO" id="GO:0000105">
    <property type="term" value="P:L-histidine biosynthetic process"/>
    <property type="evidence" value="ECO:0007669"/>
    <property type="project" value="UniProtKB-UniRule"/>
</dbReference>
<dbReference type="InterPro" id="IPR015424">
    <property type="entry name" value="PyrdxlP-dep_Trfase"/>
</dbReference>
<dbReference type="SUPFAM" id="SSF53383">
    <property type="entry name" value="PLP-dependent transferases"/>
    <property type="match status" value="1"/>
</dbReference>
<accession>A0A148KMC1</accession>
<dbReference type="PANTHER" id="PTHR42885:SF2">
    <property type="entry name" value="HISTIDINOL-PHOSPHATE AMINOTRANSFERASE"/>
    <property type="match status" value="1"/>
</dbReference>
<dbReference type="AlphaFoldDB" id="A0A148KMC1"/>
<evidence type="ECO:0000256" key="4">
    <source>
        <dbReference type="ARBA" id="ARBA00011738"/>
    </source>
</evidence>
<evidence type="ECO:0000256" key="10">
    <source>
        <dbReference type="ARBA" id="ARBA00047481"/>
    </source>
</evidence>
<dbReference type="InterPro" id="IPR001917">
    <property type="entry name" value="Aminotrans_II_pyridoxalP_BS"/>
</dbReference>
<protein>
    <recommendedName>
        <fullName evidence="11">Histidinol-phosphate aminotransferase</fullName>
        <ecNumber evidence="11">2.6.1.9</ecNumber>
    </recommendedName>
    <alternativeName>
        <fullName evidence="11">Imidazole acetol-phosphate transaminase</fullName>
    </alternativeName>
</protein>
<proteinExistence type="inferred from homology"/>
<evidence type="ECO:0000256" key="7">
    <source>
        <dbReference type="ARBA" id="ARBA00022679"/>
    </source>
</evidence>
<reference evidence="14" key="1">
    <citation type="submission" date="2016-02" db="EMBL/GenBank/DDBJ databases">
        <authorList>
            <person name="Schultz-Johansen M."/>
            <person name="Glaring M.A."/>
            <person name="Bech P.K."/>
            <person name="Stougaard P."/>
        </authorList>
    </citation>
    <scope>NUCLEOTIDE SEQUENCE [LARGE SCALE GENOMIC DNA]</scope>
    <source>
        <strain evidence="14">S66</strain>
    </source>
</reference>
<evidence type="ECO:0000313" key="13">
    <source>
        <dbReference type="EMBL" id="KXI27409.1"/>
    </source>
</evidence>
<dbReference type="Pfam" id="PF00155">
    <property type="entry name" value="Aminotran_1_2"/>
    <property type="match status" value="1"/>
</dbReference>
<dbReference type="NCBIfam" id="TIGR01141">
    <property type="entry name" value="hisC"/>
    <property type="match status" value="1"/>
</dbReference>
<dbReference type="STRING" id="1799789.AX660_22085"/>
<keyword evidence="14" id="KW-1185">Reference proteome</keyword>
<dbReference type="PANTHER" id="PTHR42885">
    <property type="entry name" value="HISTIDINOL-PHOSPHATE AMINOTRANSFERASE-RELATED"/>
    <property type="match status" value="1"/>
</dbReference>